<evidence type="ECO:0000313" key="4">
    <source>
        <dbReference type="EMBL" id="ORX97260.1"/>
    </source>
</evidence>
<dbReference type="GO" id="GO:0005886">
    <property type="term" value="C:plasma membrane"/>
    <property type="evidence" value="ECO:0007669"/>
    <property type="project" value="TreeGrafter"/>
</dbReference>
<dbReference type="GO" id="GO:0005085">
    <property type="term" value="F:guanyl-nucleotide exchange factor activity"/>
    <property type="evidence" value="ECO:0007669"/>
    <property type="project" value="UniProtKB-KW"/>
</dbReference>
<dbReference type="PROSITE" id="PS00720">
    <property type="entry name" value="RASGEF"/>
    <property type="match status" value="1"/>
</dbReference>
<evidence type="ECO:0000256" key="2">
    <source>
        <dbReference type="PROSITE-ProRule" id="PRU00168"/>
    </source>
</evidence>
<dbReference type="EMBL" id="MCFE01000136">
    <property type="protein sequence ID" value="ORX97260.1"/>
    <property type="molecule type" value="Genomic_DNA"/>
</dbReference>
<dbReference type="InterPro" id="IPR001895">
    <property type="entry name" value="RASGEF_cat_dom"/>
</dbReference>
<dbReference type="SMART" id="SM00147">
    <property type="entry name" value="RasGEF"/>
    <property type="match status" value="1"/>
</dbReference>
<dbReference type="AlphaFoldDB" id="A0A1Y1YGT9"/>
<dbReference type="SUPFAM" id="SSF48366">
    <property type="entry name" value="Ras GEF"/>
    <property type="match status" value="1"/>
</dbReference>
<dbReference type="InterPro" id="IPR008937">
    <property type="entry name" value="Ras-like_GEF"/>
</dbReference>
<accession>A0A1Y1YGT9</accession>
<protein>
    <submittedName>
        <fullName evidence="4">Ras GEF</fullName>
    </submittedName>
</protein>
<dbReference type="InterPro" id="IPR023578">
    <property type="entry name" value="Ras_GEF_dom_sf"/>
</dbReference>
<dbReference type="Pfam" id="PF00617">
    <property type="entry name" value="RasGEF"/>
    <property type="match status" value="1"/>
</dbReference>
<gene>
    <name evidence="4" type="ORF">K493DRAFT_281376</name>
</gene>
<evidence type="ECO:0000313" key="5">
    <source>
        <dbReference type="Proteomes" id="UP000193498"/>
    </source>
</evidence>
<dbReference type="PANTHER" id="PTHR23113:SF99">
    <property type="entry name" value="RASGEF DOMAIN-CONTAINING PROTEIN"/>
    <property type="match status" value="1"/>
</dbReference>
<dbReference type="InParanoid" id="A0A1Y1YGT9"/>
<dbReference type="PROSITE" id="PS50009">
    <property type="entry name" value="RASGEF_CAT"/>
    <property type="match status" value="1"/>
</dbReference>
<organism evidence="4 5">
    <name type="scientific">Basidiobolus meristosporus CBS 931.73</name>
    <dbReference type="NCBI Taxonomy" id="1314790"/>
    <lineage>
        <taxon>Eukaryota</taxon>
        <taxon>Fungi</taxon>
        <taxon>Fungi incertae sedis</taxon>
        <taxon>Zoopagomycota</taxon>
        <taxon>Entomophthoromycotina</taxon>
        <taxon>Basidiobolomycetes</taxon>
        <taxon>Basidiobolales</taxon>
        <taxon>Basidiobolaceae</taxon>
        <taxon>Basidiobolus</taxon>
    </lineage>
</organism>
<dbReference type="CDD" id="cd00155">
    <property type="entry name" value="RasGEF"/>
    <property type="match status" value="1"/>
</dbReference>
<sequence>MRTATLTPPIASSPLTASYTRDVSNIRGPIESLSIADIDPKDLAQQLTLLEQRLFVAIHINEFFNHSWCDKAVKDKMAPNLSGFIRWFNKIAYGISGIIVTTSSASARVTIVKRLIQAAQICLKIHNYNGCFEIVAGLEQSSVQRLKRLWKALPNKYLQIYSHLTTVISRSDNHRTYRTCLQATGASVPVVPYLGFHLTDLVFAEDGNPSYVKPVFLINFAKFRLISKILGEIVQYQHLQYEFNEIPRIHEFLKNGMVMYSEDELYLYSLQCEPKS</sequence>
<dbReference type="Proteomes" id="UP000193498">
    <property type="component" value="Unassembled WGS sequence"/>
</dbReference>
<keyword evidence="1 2" id="KW-0344">Guanine-nucleotide releasing factor</keyword>
<dbReference type="STRING" id="1314790.A0A1Y1YGT9"/>
<reference evidence="4 5" key="1">
    <citation type="submission" date="2016-07" db="EMBL/GenBank/DDBJ databases">
        <title>Pervasive Adenine N6-methylation of Active Genes in Fungi.</title>
        <authorList>
            <consortium name="DOE Joint Genome Institute"/>
            <person name="Mondo S.J."/>
            <person name="Dannebaum R.O."/>
            <person name="Kuo R.C."/>
            <person name="Labutti K."/>
            <person name="Haridas S."/>
            <person name="Kuo A."/>
            <person name="Salamov A."/>
            <person name="Ahrendt S.R."/>
            <person name="Lipzen A."/>
            <person name="Sullivan W."/>
            <person name="Andreopoulos W.B."/>
            <person name="Clum A."/>
            <person name="Lindquist E."/>
            <person name="Daum C."/>
            <person name="Ramamoorthy G.K."/>
            <person name="Gryganskyi A."/>
            <person name="Culley D."/>
            <person name="Magnuson J.K."/>
            <person name="James T.Y."/>
            <person name="O'Malley M.A."/>
            <person name="Stajich J.E."/>
            <person name="Spatafora J.W."/>
            <person name="Visel A."/>
            <person name="Grigoriev I.V."/>
        </authorList>
    </citation>
    <scope>NUCLEOTIDE SEQUENCE [LARGE SCALE GENOMIC DNA]</scope>
    <source>
        <strain evidence="4 5">CBS 931.73</strain>
    </source>
</reference>
<dbReference type="OrthoDB" id="546434at2759"/>
<dbReference type="InterPro" id="IPR036964">
    <property type="entry name" value="RASGEF_cat_dom_sf"/>
</dbReference>
<dbReference type="GO" id="GO:0007265">
    <property type="term" value="P:Ras protein signal transduction"/>
    <property type="evidence" value="ECO:0007669"/>
    <property type="project" value="TreeGrafter"/>
</dbReference>
<evidence type="ECO:0000259" key="3">
    <source>
        <dbReference type="PROSITE" id="PS50009"/>
    </source>
</evidence>
<comment type="caution">
    <text evidence="4">The sequence shown here is derived from an EMBL/GenBank/DDBJ whole genome shotgun (WGS) entry which is preliminary data.</text>
</comment>
<dbReference type="Gene3D" id="1.10.840.10">
    <property type="entry name" value="Ras guanine-nucleotide exchange factors catalytic domain"/>
    <property type="match status" value="1"/>
</dbReference>
<evidence type="ECO:0000256" key="1">
    <source>
        <dbReference type="ARBA" id="ARBA00022658"/>
    </source>
</evidence>
<feature type="domain" description="Ras-GEF" evidence="3">
    <location>
        <begin position="39"/>
        <end position="275"/>
    </location>
</feature>
<dbReference type="PANTHER" id="PTHR23113">
    <property type="entry name" value="GUANINE NUCLEOTIDE EXCHANGE FACTOR"/>
    <property type="match status" value="1"/>
</dbReference>
<name>A0A1Y1YGT9_9FUNG</name>
<dbReference type="InterPro" id="IPR019804">
    <property type="entry name" value="Ras_G-nucl-exch_fac_CS"/>
</dbReference>
<keyword evidence="5" id="KW-1185">Reference proteome</keyword>
<proteinExistence type="predicted"/>